<comment type="caution">
    <text evidence="3">The sequence shown here is derived from an EMBL/GenBank/DDBJ whole genome shotgun (WGS) entry which is preliminary data.</text>
</comment>
<sequence>MTGSHTPQNGPLGRRGLLVGTAATALTLSTVSFANAAPGEDNGKGGGTDQADLTKTVRGTLPTGSPDFVYLPVEVPRGVREIAVSYTYEKTPVPAGTQGNALDIGIFDERGTAPGGRGFRGWSGGARADFFIRADEATPGYVAGPVRAGIWNIALGPYTVAPEGLPYEVTITLRFGEPGNTPTAGYPPERAKGRGRAWYRGDCHLHSVHSDGKRTPAEIATAARAAGLDFINSSEHNTHSAHSAWQGLWGDDLLILTGEEITTRNGHVIALATDPGTFVDWRYRARDNRFRHYAKAVRRAGGLVVPAHPHATCIGCHWKFGFGEADAVEVWNGPYTPEDEIALAEWDNSLVAAVRASKPWVPAMGNSDAHREPDKVGLPQTVVLAEELSRDAIVAGIRSGHSYIAESSAVSLSFGASGGRGGHAGIGERLRADADSPVTVRLDVTGAPGCTAHFVTDQGTLFTTALPESGAGTVEWRTTPAYAAYVRAEVRHPSTVPGLPGALAALTNPVFLEG</sequence>
<proteinExistence type="predicted"/>
<dbReference type="PROSITE" id="PS51318">
    <property type="entry name" value="TAT"/>
    <property type="match status" value="1"/>
</dbReference>
<feature type="region of interest" description="Disordered" evidence="1">
    <location>
        <begin position="35"/>
        <end position="59"/>
    </location>
</feature>
<evidence type="ECO:0000256" key="2">
    <source>
        <dbReference type="SAM" id="SignalP"/>
    </source>
</evidence>
<dbReference type="InterPro" id="IPR016195">
    <property type="entry name" value="Pol/histidinol_Pase-like"/>
</dbReference>
<dbReference type="SUPFAM" id="SSF89550">
    <property type="entry name" value="PHP domain-like"/>
    <property type="match status" value="1"/>
</dbReference>
<evidence type="ECO:0000256" key="1">
    <source>
        <dbReference type="SAM" id="MobiDB-lite"/>
    </source>
</evidence>
<dbReference type="RefSeq" id="WP_356496254.1">
    <property type="nucleotide sequence ID" value="NZ_JBEXIP010000006.1"/>
</dbReference>
<name>A0ABV2U755_9ACTN</name>
<gene>
    <name evidence="3" type="ORF">ABZV61_10870</name>
</gene>
<dbReference type="Gene3D" id="3.20.20.140">
    <property type="entry name" value="Metal-dependent hydrolases"/>
    <property type="match status" value="1"/>
</dbReference>
<reference evidence="3 4" key="1">
    <citation type="submission" date="2024-06" db="EMBL/GenBank/DDBJ databases">
        <title>The Natural Products Discovery Center: Release of the First 8490 Sequenced Strains for Exploring Actinobacteria Biosynthetic Diversity.</title>
        <authorList>
            <person name="Kalkreuter E."/>
            <person name="Kautsar S.A."/>
            <person name="Yang D."/>
            <person name="Bader C.D."/>
            <person name="Teijaro C.N."/>
            <person name="Fluegel L."/>
            <person name="Davis C.M."/>
            <person name="Simpson J.R."/>
            <person name="Lauterbach L."/>
            <person name="Steele A.D."/>
            <person name="Gui C."/>
            <person name="Meng S."/>
            <person name="Li G."/>
            <person name="Viehrig K."/>
            <person name="Ye F."/>
            <person name="Su P."/>
            <person name="Kiefer A.F."/>
            <person name="Nichols A."/>
            <person name="Cepeda A.J."/>
            <person name="Yan W."/>
            <person name="Fan B."/>
            <person name="Jiang Y."/>
            <person name="Adhikari A."/>
            <person name="Zheng C.-J."/>
            <person name="Schuster L."/>
            <person name="Cowan T.M."/>
            <person name="Smanski M.J."/>
            <person name="Chevrette M.G."/>
            <person name="De Carvalho L.P.S."/>
            <person name="Shen B."/>
        </authorList>
    </citation>
    <scope>NUCLEOTIDE SEQUENCE [LARGE SCALE GENOMIC DNA]</scope>
    <source>
        <strain evidence="3 4">NPDC005137</strain>
    </source>
</reference>
<dbReference type="PANTHER" id="PTHR42924">
    <property type="entry name" value="EXONUCLEASE"/>
    <property type="match status" value="1"/>
</dbReference>
<dbReference type="Proteomes" id="UP001550044">
    <property type="component" value="Unassembled WGS sequence"/>
</dbReference>
<dbReference type="EMBL" id="JBEXIP010000006">
    <property type="protein sequence ID" value="MET8433291.1"/>
    <property type="molecule type" value="Genomic_DNA"/>
</dbReference>
<keyword evidence="2" id="KW-0732">Signal</keyword>
<organism evidence="3 4">
    <name type="scientific">Streptomyces sp. 900116325</name>
    <dbReference type="NCBI Taxonomy" id="3154295"/>
    <lineage>
        <taxon>Bacteria</taxon>
        <taxon>Bacillati</taxon>
        <taxon>Actinomycetota</taxon>
        <taxon>Actinomycetes</taxon>
        <taxon>Kitasatosporales</taxon>
        <taxon>Streptomycetaceae</taxon>
        <taxon>Streptomyces</taxon>
    </lineage>
</organism>
<accession>A0ABV2U755</accession>
<dbReference type="InterPro" id="IPR006311">
    <property type="entry name" value="TAT_signal"/>
</dbReference>
<dbReference type="InterPro" id="IPR052018">
    <property type="entry name" value="PHP_domain"/>
</dbReference>
<evidence type="ECO:0000313" key="3">
    <source>
        <dbReference type="EMBL" id="MET8433291.1"/>
    </source>
</evidence>
<feature type="signal peptide" evidence="2">
    <location>
        <begin position="1"/>
        <end position="36"/>
    </location>
</feature>
<evidence type="ECO:0000313" key="4">
    <source>
        <dbReference type="Proteomes" id="UP001550044"/>
    </source>
</evidence>
<protein>
    <submittedName>
        <fullName evidence="3">CehA/McbA family metallohydrolase</fullName>
    </submittedName>
</protein>
<dbReference type="PANTHER" id="PTHR42924:SF3">
    <property type="entry name" value="POLYMERASE_HISTIDINOL PHOSPHATASE N-TERMINAL DOMAIN-CONTAINING PROTEIN"/>
    <property type="match status" value="1"/>
</dbReference>
<feature type="chain" id="PRO_5047261953" evidence="2">
    <location>
        <begin position="37"/>
        <end position="514"/>
    </location>
</feature>
<keyword evidence="4" id="KW-1185">Reference proteome</keyword>
<dbReference type="CDD" id="cd07432">
    <property type="entry name" value="PHP_HisPPase"/>
    <property type="match status" value="1"/>
</dbReference>
<dbReference type="NCBIfam" id="NF038032">
    <property type="entry name" value="CehA_McbA_metalo"/>
    <property type="match status" value="1"/>
</dbReference>